<name>A0ABM1SF72_LIMPO</name>
<dbReference type="CDD" id="cd14718">
    <property type="entry name" value="bZIP_Maf_large"/>
    <property type="match status" value="1"/>
</dbReference>
<dbReference type="PANTHER" id="PTHR10129:SF44">
    <property type="entry name" value="TRAFFIC JAM, ISOFORM C"/>
    <property type="match status" value="1"/>
</dbReference>
<dbReference type="PANTHER" id="PTHR10129">
    <property type="entry name" value="TRANSCRIPTION FACTOR MAF"/>
    <property type="match status" value="1"/>
</dbReference>
<dbReference type="InterPro" id="IPR024874">
    <property type="entry name" value="Transcription_factor_Maf_fam"/>
</dbReference>
<gene>
    <name evidence="8" type="primary">LOC111085885</name>
</gene>
<feature type="domain" description="BZIP" evidence="6">
    <location>
        <begin position="268"/>
        <end position="331"/>
    </location>
</feature>
<dbReference type="SUPFAM" id="SSF47454">
    <property type="entry name" value="A DNA-binding domain in eukaryotic transcription factors"/>
    <property type="match status" value="1"/>
</dbReference>
<dbReference type="InterPro" id="IPR046347">
    <property type="entry name" value="bZIP_sf"/>
</dbReference>
<dbReference type="PROSITE" id="PS50217">
    <property type="entry name" value="BZIP"/>
    <property type="match status" value="1"/>
</dbReference>
<protein>
    <submittedName>
        <fullName evidence="8">Uncharacterized protein LOC111085885</fullName>
    </submittedName>
</protein>
<dbReference type="SUPFAM" id="SSF57959">
    <property type="entry name" value="Leucine zipper domain"/>
    <property type="match status" value="1"/>
</dbReference>
<evidence type="ECO:0000256" key="1">
    <source>
        <dbReference type="ARBA" id="ARBA00023015"/>
    </source>
</evidence>
<keyword evidence="1" id="KW-0805">Transcription regulation</keyword>
<dbReference type="InterPro" id="IPR004826">
    <property type="entry name" value="bZIP_Maf"/>
</dbReference>
<evidence type="ECO:0000313" key="7">
    <source>
        <dbReference type="Proteomes" id="UP000694941"/>
    </source>
</evidence>
<evidence type="ECO:0000256" key="3">
    <source>
        <dbReference type="ARBA" id="ARBA00023163"/>
    </source>
</evidence>
<keyword evidence="7" id="KW-1185">Reference proteome</keyword>
<proteinExistence type="predicted"/>
<dbReference type="InterPro" id="IPR008917">
    <property type="entry name" value="TF_DNA-bd_sf"/>
</dbReference>
<dbReference type="Proteomes" id="UP000694941">
    <property type="component" value="Unplaced"/>
</dbReference>
<dbReference type="SMART" id="SM00338">
    <property type="entry name" value="BRLZ"/>
    <property type="match status" value="1"/>
</dbReference>
<reference evidence="8" key="1">
    <citation type="submission" date="2025-08" db="UniProtKB">
        <authorList>
            <consortium name="RefSeq"/>
        </authorList>
    </citation>
    <scope>IDENTIFICATION</scope>
    <source>
        <tissue evidence="8">Muscle</tissue>
    </source>
</reference>
<dbReference type="RefSeq" id="XP_022242277.1">
    <property type="nucleotide sequence ID" value="XM_022386569.1"/>
</dbReference>
<dbReference type="InterPro" id="IPR004827">
    <property type="entry name" value="bZIP"/>
</dbReference>
<feature type="coiled-coil region" evidence="4">
    <location>
        <begin position="293"/>
        <end position="327"/>
    </location>
</feature>
<accession>A0ABM1SF72</accession>
<evidence type="ECO:0000256" key="4">
    <source>
        <dbReference type="SAM" id="Coils"/>
    </source>
</evidence>
<feature type="region of interest" description="Disordered" evidence="5">
    <location>
        <begin position="328"/>
        <end position="359"/>
    </location>
</feature>
<dbReference type="Gene3D" id="1.20.5.170">
    <property type="match status" value="1"/>
</dbReference>
<evidence type="ECO:0000256" key="5">
    <source>
        <dbReference type="SAM" id="MobiDB-lite"/>
    </source>
</evidence>
<keyword evidence="2" id="KW-0238">DNA-binding</keyword>
<keyword evidence="4" id="KW-0175">Coiled coil</keyword>
<dbReference type="Pfam" id="PF03131">
    <property type="entry name" value="bZIP_Maf"/>
    <property type="match status" value="1"/>
</dbReference>
<sequence>MQEVGVVGSELDRQSWMRGAMEANGNGMPEDYVHDFDLDHLEEVVKREIEARNKFGVSEVTPVSTESIPLVAAIPLNSEQHLTVYNGMSNLVPAPRKYIAETVSAPGNVMENPPSPTFVAMPTSTLATPTLPPVTMDPKTPNFVDDNMMWFTQTLRYGGMPPQKPLDLRPHSATDLDNWLDRRDFTDVSSTTIHQDPTPLPRFLGRCSNQISCSPVYQLDGGSNSGGCLSSDQEQSSWHAMNDEVLTSLTVRELNKRLHGYPREDVVRLKQKRRTLKNRGYAQNCRNKRLAQRHELEAKNRLLQAEMSRLRLELERVCQERDLYKQQVSGNRNHDCSQRSLSSVSSGATSNPSSPEFYL</sequence>
<feature type="compositionally biased region" description="Polar residues" evidence="5">
    <location>
        <begin position="338"/>
        <end position="359"/>
    </location>
</feature>
<keyword evidence="3" id="KW-0804">Transcription</keyword>
<evidence type="ECO:0000256" key="2">
    <source>
        <dbReference type="ARBA" id="ARBA00023125"/>
    </source>
</evidence>
<evidence type="ECO:0000259" key="6">
    <source>
        <dbReference type="PROSITE" id="PS50217"/>
    </source>
</evidence>
<organism evidence="7 8">
    <name type="scientific">Limulus polyphemus</name>
    <name type="common">Atlantic horseshoe crab</name>
    <dbReference type="NCBI Taxonomy" id="6850"/>
    <lineage>
        <taxon>Eukaryota</taxon>
        <taxon>Metazoa</taxon>
        <taxon>Ecdysozoa</taxon>
        <taxon>Arthropoda</taxon>
        <taxon>Chelicerata</taxon>
        <taxon>Merostomata</taxon>
        <taxon>Xiphosura</taxon>
        <taxon>Limulidae</taxon>
        <taxon>Limulus</taxon>
    </lineage>
</organism>
<dbReference type="GeneID" id="111085885"/>
<evidence type="ECO:0000313" key="8">
    <source>
        <dbReference type="RefSeq" id="XP_022242277.1"/>
    </source>
</evidence>